<dbReference type="RefSeq" id="WP_133642911.1">
    <property type="nucleotide sequence ID" value="NZ_JBFIMA010000102.1"/>
</dbReference>
<dbReference type="Proteomes" id="UP000295468">
    <property type="component" value="Unassembled WGS sequence"/>
</dbReference>
<evidence type="ECO:0000313" key="2">
    <source>
        <dbReference type="EMBL" id="TDQ32886.1"/>
    </source>
</evidence>
<feature type="region of interest" description="Disordered" evidence="1">
    <location>
        <begin position="146"/>
        <end position="177"/>
    </location>
</feature>
<sequence>MMQHKEFSVPFSGLKQGKHEFKFEVDNSFFESFGYEEFNAAAITLHLELDKRSTMLELELRAEGSVNVDCDLSSEPYDQPIEASLELVVKFGEEYNDEDDEILIIPHGEHQINIAQYAYEMLVLAVPAKRIHPKVEDGSMKSELLEKLEELQPKETKENKEDTDPRWDALKNFLTDK</sequence>
<keyword evidence="3" id="KW-1185">Reference proteome</keyword>
<comment type="caution">
    <text evidence="2">The sequence shown here is derived from an EMBL/GenBank/DDBJ whole genome shotgun (WGS) entry which is preliminary data.</text>
</comment>
<dbReference type="Pfam" id="PF02620">
    <property type="entry name" value="YceD"/>
    <property type="match status" value="1"/>
</dbReference>
<evidence type="ECO:0000313" key="3">
    <source>
        <dbReference type="Proteomes" id="UP000295468"/>
    </source>
</evidence>
<protein>
    <submittedName>
        <fullName evidence="2">Uncharacterized metal-binding protein YceD (DUF177 family)</fullName>
    </submittedName>
</protein>
<gene>
    <name evidence="2" type="ORF">CLV82_0723</name>
</gene>
<dbReference type="EMBL" id="SNYI01000001">
    <property type="protein sequence ID" value="TDQ32886.1"/>
    <property type="molecule type" value="Genomic_DNA"/>
</dbReference>
<reference evidence="2 3" key="1">
    <citation type="submission" date="2019-03" db="EMBL/GenBank/DDBJ databases">
        <title>Genomic Encyclopedia of Archaeal and Bacterial Type Strains, Phase II (KMG-II): from individual species to whole genera.</title>
        <authorList>
            <person name="Goeker M."/>
        </authorList>
    </citation>
    <scope>NUCLEOTIDE SEQUENCE [LARGE SCALE GENOMIC DNA]</scope>
    <source>
        <strain evidence="2 3">DSM 18435</strain>
    </source>
</reference>
<organism evidence="2 3">
    <name type="scientific">Zeaxanthinibacter enoshimensis</name>
    <dbReference type="NCBI Taxonomy" id="392009"/>
    <lineage>
        <taxon>Bacteria</taxon>
        <taxon>Pseudomonadati</taxon>
        <taxon>Bacteroidota</taxon>
        <taxon>Flavobacteriia</taxon>
        <taxon>Flavobacteriales</taxon>
        <taxon>Flavobacteriaceae</taxon>
        <taxon>Zeaxanthinibacter</taxon>
    </lineage>
</organism>
<dbReference type="OrthoDB" id="1524821at2"/>
<dbReference type="AlphaFoldDB" id="A0A4R6TQY2"/>
<proteinExistence type="predicted"/>
<dbReference type="InterPro" id="IPR003772">
    <property type="entry name" value="YceD"/>
</dbReference>
<accession>A0A4R6TQY2</accession>
<name>A0A4R6TQY2_9FLAO</name>
<evidence type="ECO:0000256" key="1">
    <source>
        <dbReference type="SAM" id="MobiDB-lite"/>
    </source>
</evidence>